<dbReference type="PANTHER" id="PTHR35526:SF3">
    <property type="entry name" value="ANTI-SIGMA-F FACTOR RSBW"/>
    <property type="match status" value="1"/>
</dbReference>
<feature type="compositionally biased region" description="Basic and acidic residues" evidence="2">
    <location>
        <begin position="1"/>
        <end position="11"/>
    </location>
</feature>
<dbReference type="SUPFAM" id="SSF55874">
    <property type="entry name" value="ATPase domain of HSP90 chaperone/DNA topoisomerase II/histidine kinase"/>
    <property type="match status" value="1"/>
</dbReference>
<dbReference type="InterPro" id="IPR003594">
    <property type="entry name" value="HATPase_dom"/>
</dbReference>
<feature type="domain" description="Histidine kinase/HSP90-like ATPase" evidence="3">
    <location>
        <begin position="42"/>
        <end position="141"/>
    </location>
</feature>
<dbReference type="Proteomes" id="UP000323380">
    <property type="component" value="Unassembled WGS sequence"/>
</dbReference>
<dbReference type="EMBL" id="VSFG01000012">
    <property type="protein sequence ID" value="TYB40796.1"/>
    <property type="molecule type" value="Genomic_DNA"/>
</dbReference>
<keyword evidence="4" id="KW-0547">Nucleotide-binding</keyword>
<feature type="region of interest" description="Disordered" evidence="2">
    <location>
        <begin position="1"/>
        <end position="21"/>
    </location>
</feature>
<dbReference type="GO" id="GO:0004674">
    <property type="term" value="F:protein serine/threonine kinase activity"/>
    <property type="evidence" value="ECO:0007669"/>
    <property type="project" value="UniProtKB-KW"/>
</dbReference>
<evidence type="ECO:0000313" key="4">
    <source>
        <dbReference type="EMBL" id="TYB40796.1"/>
    </source>
</evidence>
<accession>A0A5D0N8Z2</accession>
<evidence type="ECO:0000259" key="3">
    <source>
        <dbReference type="Pfam" id="PF13581"/>
    </source>
</evidence>
<dbReference type="Gene3D" id="3.30.565.10">
    <property type="entry name" value="Histidine kinase-like ATPase, C-terminal domain"/>
    <property type="match status" value="1"/>
</dbReference>
<dbReference type="STRING" id="1220554.GCA_001552135_06848"/>
<keyword evidence="4" id="KW-0067">ATP-binding</keyword>
<dbReference type="GO" id="GO:0005524">
    <property type="term" value="F:ATP binding"/>
    <property type="evidence" value="ECO:0007669"/>
    <property type="project" value="UniProtKB-KW"/>
</dbReference>
<keyword evidence="1" id="KW-0418">Kinase</keyword>
<proteinExistence type="predicted"/>
<reference evidence="4 5" key="1">
    <citation type="submission" date="2019-08" db="EMBL/GenBank/DDBJ databases">
        <title>Actinomadura sp. nov. CYP1-5 isolated from mountain soil.</title>
        <authorList>
            <person name="Songsumanus A."/>
            <person name="Kuncharoen N."/>
            <person name="Kudo T."/>
            <person name="Yuki M."/>
            <person name="Igarashi Y."/>
            <person name="Tanasupawat S."/>
        </authorList>
    </citation>
    <scope>NUCLEOTIDE SEQUENCE [LARGE SCALE GENOMIC DNA]</scope>
    <source>
        <strain evidence="4 5">JCM 14158</strain>
    </source>
</reference>
<dbReference type="AlphaFoldDB" id="A0A5D0N8Z2"/>
<evidence type="ECO:0000256" key="2">
    <source>
        <dbReference type="SAM" id="MobiDB-lite"/>
    </source>
</evidence>
<evidence type="ECO:0000313" key="5">
    <source>
        <dbReference type="Proteomes" id="UP000323380"/>
    </source>
</evidence>
<organism evidence="4 5">
    <name type="scientific">Actinomadura chibensis</name>
    <dbReference type="NCBI Taxonomy" id="392828"/>
    <lineage>
        <taxon>Bacteria</taxon>
        <taxon>Bacillati</taxon>
        <taxon>Actinomycetota</taxon>
        <taxon>Actinomycetes</taxon>
        <taxon>Streptosporangiales</taxon>
        <taxon>Thermomonosporaceae</taxon>
        <taxon>Actinomadura</taxon>
    </lineage>
</organism>
<evidence type="ECO:0000256" key="1">
    <source>
        <dbReference type="ARBA" id="ARBA00022527"/>
    </source>
</evidence>
<dbReference type="Pfam" id="PF13581">
    <property type="entry name" value="HATPase_c_2"/>
    <property type="match status" value="1"/>
</dbReference>
<dbReference type="CDD" id="cd16936">
    <property type="entry name" value="HATPase_RsbW-like"/>
    <property type="match status" value="1"/>
</dbReference>
<comment type="caution">
    <text evidence="4">The sequence shown here is derived from an EMBL/GenBank/DDBJ whole genome shotgun (WGS) entry which is preliminary data.</text>
</comment>
<dbReference type="InterPro" id="IPR036890">
    <property type="entry name" value="HATPase_C_sf"/>
</dbReference>
<protein>
    <submittedName>
        <fullName evidence="4">ATP-binding protein</fullName>
    </submittedName>
</protein>
<keyword evidence="5" id="KW-1185">Reference proteome</keyword>
<sequence length="171" mass="18508">MTGERNGEVKNRGQGLSSPGEWLWGSEPMRWRRVYPGRADQVGVARVFAATLFEGTGREEDVAVVVAELATNAVRHSRSGRDRGWFGLEVTMAEIAYVAVTDMGGGCVPAIRSEKPGCTPHESGYGLLAVSKLALTMGIRGSAVEGFTVWADMDLRRLAQTRPVQQVTQVS</sequence>
<keyword evidence="1" id="KW-0723">Serine/threonine-protein kinase</keyword>
<gene>
    <name evidence="4" type="ORF">FXF69_37890</name>
</gene>
<keyword evidence="1" id="KW-0808">Transferase</keyword>
<dbReference type="PANTHER" id="PTHR35526">
    <property type="entry name" value="ANTI-SIGMA-F FACTOR RSBW-RELATED"/>
    <property type="match status" value="1"/>
</dbReference>
<name>A0A5D0N8Z2_9ACTN</name>
<dbReference type="InterPro" id="IPR050267">
    <property type="entry name" value="Anti-sigma-factor_SerPK"/>
</dbReference>